<feature type="transmembrane region" description="Helical" evidence="15">
    <location>
        <begin position="181"/>
        <end position="203"/>
    </location>
</feature>
<evidence type="ECO:0000256" key="10">
    <source>
        <dbReference type="ARBA" id="ARBA00023224"/>
    </source>
</evidence>
<dbReference type="Gene3D" id="1.20.1070.10">
    <property type="entry name" value="Rhodopsin 7-helix transmembrane proteins"/>
    <property type="match status" value="1"/>
</dbReference>
<comment type="subcellular location">
    <subcellularLocation>
        <location evidence="2">Cell membrane</location>
        <topology evidence="2">Multi-pass membrane protein</topology>
    </subcellularLocation>
    <subcellularLocation>
        <location evidence="1">Endosome membrane</location>
        <topology evidence="1">Multi-pass membrane protein</topology>
    </subcellularLocation>
</comment>
<dbReference type="InterPro" id="IPR017452">
    <property type="entry name" value="GPCR_Rhodpsn_7TM"/>
</dbReference>
<evidence type="ECO:0000313" key="18">
    <source>
        <dbReference type="Proteomes" id="UP001166093"/>
    </source>
</evidence>
<dbReference type="PANTHER" id="PTHR24248">
    <property type="entry name" value="ADRENERGIC RECEPTOR-RELATED G-PROTEIN COUPLED RECEPTOR"/>
    <property type="match status" value="1"/>
</dbReference>
<keyword evidence="4" id="KW-1003">Cell membrane</keyword>
<evidence type="ECO:0000256" key="15">
    <source>
        <dbReference type="SAM" id="Phobius"/>
    </source>
</evidence>
<comment type="caution">
    <text evidence="17">The sequence shown here is derived from an EMBL/GenBank/DDBJ whole genome shotgun (WGS) entry which is preliminary data.</text>
</comment>
<evidence type="ECO:0000256" key="6">
    <source>
        <dbReference type="ARBA" id="ARBA00022989"/>
    </source>
</evidence>
<evidence type="ECO:0000256" key="9">
    <source>
        <dbReference type="ARBA" id="ARBA00023170"/>
    </source>
</evidence>
<keyword evidence="8 15" id="KW-0472">Membrane</keyword>
<evidence type="ECO:0000256" key="3">
    <source>
        <dbReference type="ARBA" id="ARBA00015305"/>
    </source>
</evidence>
<dbReference type="PROSITE" id="PS50262">
    <property type="entry name" value="G_PROTEIN_RECEP_F1_2"/>
    <property type="match status" value="1"/>
</dbReference>
<dbReference type="Pfam" id="PF00001">
    <property type="entry name" value="7tm_1"/>
    <property type="match status" value="1"/>
</dbReference>
<reference evidence="17" key="1">
    <citation type="journal article" date="2021" name="Cell">
        <title>Tracing the genetic footprints of vertebrate landing in non-teleost ray-finned fishes.</title>
        <authorList>
            <person name="Bi X."/>
            <person name="Wang K."/>
            <person name="Yang L."/>
            <person name="Pan H."/>
            <person name="Jiang H."/>
            <person name="Wei Q."/>
            <person name="Fang M."/>
            <person name="Yu H."/>
            <person name="Zhu C."/>
            <person name="Cai Y."/>
            <person name="He Y."/>
            <person name="Gan X."/>
            <person name="Zeng H."/>
            <person name="Yu D."/>
            <person name="Zhu Y."/>
            <person name="Jiang H."/>
            <person name="Qiu Q."/>
            <person name="Yang H."/>
            <person name="Zhang Y.E."/>
            <person name="Wang W."/>
            <person name="Zhu M."/>
            <person name="He S."/>
            <person name="Zhang G."/>
        </authorList>
    </citation>
    <scope>NUCLEOTIDE SEQUENCE</scope>
    <source>
        <strain evidence="17">Pddl_001</strain>
    </source>
</reference>
<keyword evidence="9 14" id="KW-0675">Receptor</keyword>
<keyword evidence="6 15" id="KW-1133">Transmembrane helix</keyword>
<dbReference type="PROSITE" id="PS00237">
    <property type="entry name" value="G_PROTEIN_RECEP_F1_1"/>
    <property type="match status" value="1"/>
</dbReference>
<evidence type="ECO:0000259" key="16">
    <source>
        <dbReference type="PROSITE" id="PS50262"/>
    </source>
</evidence>
<dbReference type="PANTHER" id="PTHR24248:SF146">
    <property type="entry name" value="5-HYDROXYTRYPTAMINE RECEPTOR 4"/>
    <property type="match status" value="1"/>
</dbReference>
<keyword evidence="7 14" id="KW-0297">G-protein coupled receptor</keyword>
<evidence type="ECO:0000256" key="13">
    <source>
        <dbReference type="ARBA" id="ARBA00046802"/>
    </source>
</evidence>
<feature type="non-terminal residue" evidence="17">
    <location>
        <position position="1"/>
    </location>
</feature>
<comment type="subunit">
    <text evidence="13">Interacts (via C-terminus 330-346 AA) with GRK5; this interaction is promoted by 5-HT (serotonin).</text>
</comment>
<dbReference type="EMBL" id="JAAWVQ010015674">
    <property type="protein sequence ID" value="MBN3272009.1"/>
    <property type="molecule type" value="Genomic_DNA"/>
</dbReference>
<evidence type="ECO:0000256" key="2">
    <source>
        <dbReference type="ARBA" id="ARBA00004651"/>
    </source>
</evidence>
<evidence type="ECO:0000256" key="4">
    <source>
        <dbReference type="ARBA" id="ARBA00022475"/>
    </source>
</evidence>
<protein>
    <recommendedName>
        <fullName evidence="3">5-hydroxytryptamine receptor 4</fullName>
    </recommendedName>
    <alternativeName>
        <fullName evidence="11">Serotonin receptor 4</fullName>
    </alternativeName>
</protein>
<keyword evidence="10 14" id="KW-0807">Transducer</keyword>
<dbReference type="InterPro" id="IPR001520">
    <property type="entry name" value="5HT4_rcpt"/>
</dbReference>
<dbReference type="InterPro" id="IPR000276">
    <property type="entry name" value="GPCR_Rhodpsn"/>
</dbReference>
<evidence type="ECO:0000256" key="7">
    <source>
        <dbReference type="ARBA" id="ARBA00023040"/>
    </source>
</evidence>
<name>A0ABS2XCV9_POLSP</name>
<keyword evidence="5 14" id="KW-0812">Transmembrane</keyword>
<dbReference type="SUPFAM" id="SSF81321">
    <property type="entry name" value="Family A G protein-coupled receptor-like"/>
    <property type="match status" value="1"/>
</dbReference>
<dbReference type="PRINTS" id="PR00237">
    <property type="entry name" value="GPCRRHODOPSN"/>
</dbReference>
<feature type="transmembrane region" description="Helical" evidence="15">
    <location>
        <begin position="65"/>
        <end position="90"/>
    </location>
</feature>
<feature type="domain" description="G-protein coupled receptors family 1 profile" evidence="16">
    <location>
        <begin position="81"/>
        <end position="203"/>
    </location>
</feature>
<feature type="transmembrane region" description="Helical" evidence="15">
    <location>
        <begin position="102"/>
        <end position="124"/>
    </location>
</feature>
<evidence type="ECO:0000256" key="1">
    <source>
        <dbReference type="ARBA" id="ARBA00004337"/>
    </source>
</evidence>
<evidence type="ECO:0000256" key="14">
    <source>
        <dbReference type="RuleBase" id="RU000688"/>
    </source>
</evidence>
<comment type="function">
    <text evidence="12">G-protein coupled receptor for 5-hydroxytryptamine (serotonin), a biogenic hormone that functions as a neurotransmitter, a hormone and a mitogen. Ligand binding causes a conformation change that triggers signaling via guanine nucleotide-binding proteins (G proteins) and modulates the activity of downstream effectors. HTR4 is coupled to G(s) G alpha proteins and mediates activation of adenylate cyclase activity.</text>
</comment>
<dbReference type="PRINTS" id="PR01059">
    <property type="entry name" value="5HT4RECEPTR"/>
</dbReference>
<accession>A0ABS2XCV9</accession>
<sequence>MRKAELNGGKTMHFSSRIYPKKDHKGLRYAVLYPAIVTVSINGTQHCSSEGEANAVQILTAAEKIILTVFLAVIIIMTVLGNLLVMVAVCKDRQLRKKKTNYFIVSLAFADLLVALVVMPFAVIELVTSSWEYGETFCLVRTSLDVMLTTASILHLCSIALDRYYAICCQPLVYRNKMTHLFVALMLGGCWVIPCLISFLPIMRSWNAIGIEEIWPSQSPDLNPIENLWHYLKIAVHKRRPTNLNNLEQICQEEWAKITPTLCAKLVHTYPKRLKAVIAAKGGSTKY</sequence>
<dbReference type="Proteomes" id="UP001166093">
    <property type="component" value="Unassembled WGS sequence"/>
</dbReference>
<feature type="non-terminal residue" evidence="17">
    <location>
        <position position="287"/>
    </location>
</feature>
<evidence type="ECO:0000256" key="12">
    <source>
        <dbReference type="ARBA" id="ARBA00046191"/>
    </source>
</evidence>
<organism evidence="17 18">
    <name type="scientific">Polyodon spathula</name>
    <name type="common">North American paddlefish</name>
    <name type="synonym">Squalus spathula</name>
    <dbReference type="NCBI Taxonomy" id="7913"/>
    <lineage>
        <taxon>Eukaryota</taxon>
        <taxon>Metazoa</taxon>
        <taxon>Chordata</taxon>
        <taxon>Craniata</taxon>
        <taxon>Vertebrata</taxon>
        <taxon>Euteleostomi</taxon>
        <taxon>Actinopterygii</taxon>
        <taxon>Chondrostei</taxon>
        <taxon>Acipenseriformes</taxon>
        <taxon>Polyodontidae</taxon>
        <taxon>Polyodon</taxon>
    </lineage>
</organism>
<evidence type="ECO:0000313" key="17">
    <source>
        <dbReference type="EMBL" id="MBN3272009.1"/>
    </source>
</evidence>
<evidence type="ECO:0000256" key="11">
    <source>
        <dbReference type="ARBA" id="ARBA00031928"/>
    </source>
</evidence>
<keyword evidence="18" id="KW-1185">Reference proteome</keyword>
<evidence type="ECO:0000256" key="5">
    <source>
        <dbReference type="ARBA" id="ARBA00022692"/>
    </source>
</evidence>
<feature type="transmembrane region" description="Helical" evidence="15">
    <location>
        <begin position="144"/>
        <end position="161"/>
    </location>
</feature>
<gene>
    <name evidence="17" type="primary">Htr4</name>
    <name evidence="17" type="ORF">GTO93_0006329</name>
</gene>
<proteinExistence type="inferred from homology"/>
<comment type="similarity">
    <text evidence="14">Belongs to the G-protein coupled receptor 1 family.</text>
</comment>
<evidence type="ECO:0000256" key="8">
    <source>
        <dbReference type="ARBA" id="ARBA00023136"/>
    </source>
</evidence>